<dbReference type="PANTHER" id="PTHR33744:SF1">
    <property type="entry name" value="DNA-BINDING TRANSCRIPTIONAL ACTIVATOR ADER"/>
    <property type="match status" value="1"/>
</dbReference>
<proteinExistence type="predicted"/>
<dbReference type="EMBL" id="JBHMBC010000018">
    <property type="protein sequence ID" value="MFB9820249.1"/>
    <property type="molecule type" value="Genomic_DNA"/>
</dbReference>
<comment type="caution">
    <text evidence="3">The sequence shown here is derived from an EMBL/GenBank/DDBJ whole genome shotgun (WGS) entry which is preliminary data.</text>
</comment>
<sequence length="614" mass="66337">MAQHIQGWLQALAHIGAAVNRGVSLSELLDLIAATACKLMSYDFCAIFIPDAASQVLVIEGSYGLSPDYIRDINAAHPVRLHGLHTPTPAGQAFAMGVPVQIEDFGSNPTMLTWRAAARDQGYNSMISVPLNTADETLGTLNCYTRSTHHFTKEEESRLLMLADQAAIAITTSRLRSEQAKKITVLNELNESLEEQYELQRQAEAIHERLTALTLEGGGVRALGGALAEILDRPVAVCETNGTILYNTERDGVSLPATLLANAAGVPLPDAASAGNAGLLSEVHLPDPTGTGTVVRVPVIIKEKIVAWIWTSGKLSELRPLDRQAIERAAAPLALELLRTRTATQAEWRDTGEILSELLSGKRRGSTTFLSQAARLGHDLSLPHAVIAVRFESRIESAQPYRLAATFERMARQVSPKPLFGSHGEHIVALWPLGPTTPINEVRGIGDQVRQIPSERNQGTDRTHAAITGPVTSIADYPAAFATARGAIELAALREGPPGTLVLSDLGLTGLLLQLPDLSALSHYVDDVLGPLRANDLAQDPSLLPTLSALIHNDLNVRMTAEQLHIKEDFVTEARRRIEDLLAVDLSRASDLTRISTAIEVDDVIQARQRTIDV</sequence>
<evidence type="ECO:0000256" key="1">
    <source>
        <dbReference type="SAM" id="Coils"/>
    </source>
</evidence>
<organism evidence="3 4">
    <name type="scientific">Arthrobacter ramosus</name>
    <dbReference type="NCBI Taxonomy" id="1672"/>
    <lineage>
        <taxon>Bacteria</taxon>
        <taxon>Bacillati</taxon>
        <taxon>Actinomycetota</taxon>
        <taxon>Actinomycetes</taxon>
        <taxon>Micrococcales</taxon>
        <taxon>Micrococcaceae</taxon>
        <taxon>Arthrobacter</taxon>
    </lineage>
</organism>
<dbReference type="SUPFAM" id="SSF55781">
    <property type="entry name" value="GAF domain-like"/>
    <property type="match status" value="1"/>
</dbReference>
<feature type="domain" description="GAF" evidence="2">
    <location>
        <begin position="24"/>
        <end position="180"/>
    </location>
</feature>
<feature type="coiled-coil region" evidence="1">
    <location>
        <begin position="176"/>
        <end position="206"/>
    </location>
</feature>
<name>A0ABV5Y101_ARTRM</name>
<evidence type="ECO:0000313" key="4">
    <source>
        <dbReference type="Proteomes" id="UP001589702"/>
    </source>
</evidence>
<dbReference type="Proteomes" id="UP001589702">
    <property type="component" value="Unassembled WGS sequence"/>
</dbReference>
<dbReference type="PANTHER" id="PTHR33744">
    <property type="entry name" value="CARBOHYDRATE DIACID REGULATOR"/>
    <property type="match status" value="1"/>
</dbReference>
<keyword evidence="1" id="KW-0175">Coiled coil</keyword>
<dbReference type="Gene3D" id="3.30.450.40">
    <property type="match status" value="1"/>
</dbReference>
<dbReference type="InterPro" id="IPR029016">
    <property type="entry name" value="GAF-like_dom_sf"/>
</dbReference>
<dbReference type="InterPro" id="IPR041522">
    <property type="entry name" value="CdaR_GGDEF"/>
</dbReference>
<evidence type="ECO:0000313" key="3">
    <source>
        <dbReference type="EMBL" id="MFB9820249.1"/>
    </source>
</evidence>
<dbReference type="InterPro" id="IPR051448">
    <property type="entry name" value="CdaR-like_regulators"/>
</dbReference>
<dbReference type="InterPro" id="IPR042070">
    <property type="entry name" value="PucR_C-HTH_sf"/>
</dbReference>
<dbReference type="InterPro" id="IPR003018">
    <property type="entry name" value="GAF"/>
</dbReference>
<dbReference type="SMART" id="SM00065">
    <property type="entry name" value="GAF"/>
    <property type="match status" value="1"/>
</dbReference>
<accession>A0ABV5Y101</accession>
<gene>
    <name evidence="3" type="ORF">ACFFP1_12175</name>
</gene>
<protein>
    <submittedName>
        <fullName evidence="3">Helix-turn-helix domain-containing protein</fullName>
    </submittedName>
</protein>
<keyword evidence="4" id="KW-1185">Reference proteome</keyword>
<evidence type="ECO:0000259" key="2">
    <source>
        <dbReference type="SMART" id="SM00065"/>
    </source>
</evidence>
<dbReference type="RefSeq" id="WP_234754085.1">
    <property type="nucleotide sequence ID" value="NZ_BAAAWN010000001.1"/>
</dbReference>
<dbReference type="Pfam" id="PF17853">
    <property type="entry name" value="GGDEF_2"/>
    <property type="match status" value="1"/>
</dbReference>
<dbReference type="Pfam" id="PF13185">
    <property type="entry name" value="GAF_2"/>
    <property type="match status" value="1"/>
</dbReference>
<reference evidence="3 4" key="1">
    <citation type="submission" date="2024-09" db="EMBL/GenBank/DDBJ databases">
        <authorList>
            <person name="Sun Q."/>
            <person name="Mori K."/>
        </authorList>
    </citation>
    <scope>NUCLEOTIDE SEQUENCE [LARGE SCALE GENOMIC DNA]</scope>
    <source>
        <strain evidence="3 4">JCM 1334</strain>
    </source>
</reference>
<dbReference type="Gene3D" id="1.10.10.2840">
    <property type="entry name" value="PucR C-terminal helix-turn-helix domain"/>
    <property type="match status" value="1"/>
</dbReference>